<name>A0ABN2DAM3_9ACTN</name>
<dbReference type="Proteomes" id="UP001501470">
    <property type="component" value="Unassembled WGS sequence"/>
</dbReference>
<evidence type="ECO:0000313" key="1">
    <source>
        <dbReference type="EMBL" id="GAA1573694.1"/>
    </source>
</evidence>
<evidence type="ECO:0000313" key="2">
    <source>
        <dbReference type="Proteomes" id="UP001501470"/>
    </source>
</evidence>
<proteinExistence type="predicted"/>
<reference evidence="1 2" key="1">
    <citation type="journal article" date="2019" name="Int. J. Syst. Evol. Microbiol.">
        <title>The Global Catalogue of Microorganisms (GCM) 10K type strain sequencing project: providing services to taxonomists for standard genome sequencing and annotation.</title>
        <authorList>
            <consortium name="The Broad Institute Genomics Platform"/>
            <consortium name="The Broad Institute Genome Sequencing Center for Infectious Disease"/>
            <person name="Wu L."/>
            <person name="Ma J."/>
        </authorList>
    </citation>
    <scope>NUCLEOTIDE SEQUENCE [LARGE SCALE GENOMIC DNA]</scope>
    <source>
        <strain evidence="1 2">JCM 15933</strain>
    </source>
</reference>
<protein>
    <submittedName>
        <fullName evidence="1">Uncharacterized protein</fullName>
    </submittedName>
</protein>
<keyword evidence="2" id="KW-1185">Reference proteome</keyword>
<accession>A0ABN2DAM3</accession>
<sequence length="60" mass="6221">MLSLTCTPSSDAGMLETFEILQGTAIAAGSGVVRPEMAEPCNRRGKSVMCGTAAQSRVMT</sequence>
<gene>
    <name evidence="1" type="ORF">GCM10009827_114490</name>
</gene>
<comment type="caution">
    <text evidence="1">The sequence shown here is derived from an EMBL/GenBank/DDBJ whole genome shotgun (WGS) entry which is preliminary data.</text>
</comment>
<organism evidence="1 2">
    <name type="scientific">Dactylosporangium maewongense</name>
    <dbReference type="NCBI Taxonomy" id="634393"/>
    <lineage>
        <taxon>Bacteria</taxon>
        <taxon>Bacillati</taxon>
        <taxon>Actinomycetota</taxon>
        <taxon>Actinomycetes</taxon>
        <taxon>Micromonosporales</taxon>
        <taxon>Micromonosporaceae</taxon>
        <taxon>Dactylosporangium</taxon>
    </lineage>
</organism>
<dbReference type="EMBL" id="BAAAQD010000051">
    <property type="protein sequence ID" value="GAA1573694.1"/>
    <property type="molecule type" value="Genomic_DNA"/>
</dbReference>